<dbReference type="EMBL" id="CP074694">
    <property type="protein sequence ID" value="QVL32434.1"/>
    <property type="molecule type" value="Genomic_DNA"/>
</dbReference>
<evidence type="ECO:0000313" key="1">
    <source>
        <dbReference type="EMBL" id="QVL32434.1"/>
    </source>
</evidence>
<keyword evidence="2" id="KW-1185">Reference proteome</keyword>
<reference evidence="1" key="1">
    <citation type="submission" date="2021-05" db="EMBL/GenBank/DDBJ databases">
        <title>Complete genome sequence of the cellulolytic planctomycete Telmatocola sphagniphila SP2T and characterization of the first cellulase from planctomycetes.</title>
        <authorList>
            <person name="Rakitin A.L."/>
            <person name="Beletsky A.V."/>
            <person name="Naumoff D.G."/>
            <person name="Kulichevskaya I.S."/>
            <person name="Mardanov A.V."/>
            <person name="Ravin N.V."/>
            <person name="Dedysh S.N."/>
        </authorList>
    </citation>
    <scope>NUCLEOTIDE SEQUENCE</scope>
    <source>
        <strain evidence="1">SP2T</strain>
    </source>
</reference>
<evidence type="ECO:0000313" key="2">
    <source>
        <dbReference type="Proteomes" id="UP000676194"/>
    </source>
</evidence>
<name>A0A8E6ETH2_9BACT</name>
<dbReference type="KEGG" id="tsph:KIH39_00510"/>
<protein>
    <submittedName>
        <fullName evidence="1">Uncharacterized protein</fullName>
    </submittedName>
</protein>
<proteinExistence type="predicted"/>
<gene>
    <name evidence="1" type="ORF">KIH39_00510</name>
</gene>
<accession>A0A8E6ETH2</accession>
<dbReference type="AlphaFoldDB" id="A0A8E6ETH2"/>
<sequence length="170" mass="19134">MRNWILTVITVLAVANFVRSEEPSYKLQVKVDECVCEKIGSKIQSTLILNAEQLVRAESEVKYKFDEEIDEITKEIREKGFICSLQLGQSPNGKVVVSYKPKIISHTPSNVFGGGKPITSEMGGEFTTIVSFDQLTKLYIEGNEMITKQGANSPMRWWRVAVKVSKSDEK</sequence>
<dbReference type="Proteomes" id="UP000676194">
    <property type="component" value="Chromosome"/>
</dbReference>
<organism evidence="1 2">
    <name type="scientific">Telmatocola sphagniphila</name>
    <dbReference type="NCBI Taxonomy" id="1123043"/>
    <lineage>
        <taxon>Bacteria</taxon>
        <taxon>Pseudomonadati</taxon>
        <taxon>Planctomycetota</taxon>
        <taxon>Planctomycetia</taxon>
        <taxon>Gemmatales</taxon>
        <taxon>Gemmataceae</taxon>
    </lineage>
</organism>
<dbReference type="RefSeq" id="WP_213497326.1">
    <property type="nucleotide sequence ID" value="NZ_CP074694.1"/>
</dbReference>